<dbReference type="PANTHER" id="PTHR43586">
    <property type="entry name" value="CYSTEINE DESULFURASE"/>
    <property type="match status" value="1"/>
</dbReference>
<dbReference type="PANTHER" id="PTHR43586:SF15">
    <property type="entry name" value="BLR3095 PROTEIN"/>
    <property type="match status" value="1"/>
</dbReference>
<accession>A0A6M0CPS3</accession>
<dbReference type="Gene3D" id="3.90.1150.10">
    <property type="entry name" value="Aspartate Aminotransferase, domain 1"/>
    <property type="match status" value="1"/>
</dbReference>
<dbReference type="Gene3D" id="3.40.640.10">
    <property type="entry name" value="Type I PLP-dependent aspartate aminotransferase-like (Major domain)"/>
    <property type="match status" value="1"/>
</dbReference>
<dbReference type="InterPro" id="IPR015422">
    <property type="entry name" value="PyrdxlP-dep_Trfase_small"/>
</dbReference>
<reference evidence="3 4" key="1">
    <citation type="submission" date="2020-01" db="EMBL/GenBank/DDBJ databases">
        <title>Spongiivirga citrea KCTC 32990T.</title>
        <authorList>
            <person name="Wang G."/>
        </authorList>
    </citation>
    <scope>NUCLEOTIDE SEQUENCE [LARGE SCALE GENOMIC DNA]</scope>
    <source>
        <strain evidence="3 4">KCTC 32990</strain>
    </source>
</reference>
<dbReference type="GO" id="GO:0008483">
    <property type="term" value="F:transaminase activity"/>
    <property type="evidence" value="ECO:0007669"/>
    <property type="project" value="UniProtKB-KW"/>
</dbReference>
<keyword evidence="3" id="KW-0032">Aminotransferase</keyword>
<name>A0A6M0CPS3_9FLAO</name>
<dbReference type="InterPro" id="IPR015421">
    <property type="entry name" value="PyrdxlP-dep_Trfase_major"/>
</dbReference>
<proteinExistence type="predicted"/>
<evidence type="ECO:0000256" key="1">
    <source>
        <dbReference type="ARBA" id="ARBA00022898"/>
    </source>
</evidence>
<comment type="caution">
    <text evidence="3">The sequence shown here is derived from an EMBL/GenBank/DDBJ whole genome shotgun (WGS) entry which is preliminary data.</text>
</comment>
<feature type="domain" description="Aminotransferase class V" evidence="2">
    <location>
        <begin position="60"/>
        <end position="373"/>
    </location>
</feature>
<dbReference type="AlphaFoldDB" id="A0A6M0CPS3"/>
<dbReference type="SUPFAM" id="SSF53383">
    <property type="entry name" value="PLP-dependent transferases"/>
    <property type="match status" value="1"/>
</dbReference>
<dbReference type="InterPro" id="IPR000192">
    <property type="entry name" value="Aminotrans_V_dom"/>
</dbReference>
<organism evidence="3 4">
    <name type="scientific">Spongiivirga citrea</name>
    <dbReference type="NCBI Taxonomy" id="1481457"/>
    <lineage>
        <taxon>Bacteria</taxon>
        <taxon>Pseudomonadati</taxon>
        <taxon>Bacteroidota</taxon>
        <taxon>Flavobacteriia</taxon>
        <taxon>Flavobacteriales</taxon>
        <taxon>Flavobacteriaceae</taxon>
        <taxon>Spongiivirga</taxon>
    </lineage>
</organism>
<evidence type="ECO:0000313" key="3">
    <source>
        <dbReference type="EMBL" id="NER18034.1"/>
    </source>
</evidence>
<gene>
    <name evidence="3" type="ORF">GWK10_12480</name>
</gene>
<evidence type="ECO:0000259" key="2">
    <source>
        <dbReference type="Pfam" id="PF00266"/>
    </source>
</evidence>
<evidence type="ECO:0000313" key="4">
    <source>
        <dbReference type="Proteomes" id="UP000474296"/>
    </source>
</evidence>
<keyword evidence="3" id="KW-0808">Transferase</keyword>
<keyword evidence="1" id="KW-0663">Pyridoxal phosphate</keyword>
<dbReference type="EMBL" id="JAABOQ010000005">
    <property type="protein sequence ID" value="NER18034.1"/>
    <property type="molecule type" value="Genomic_DNA"/>
</dbReference>
<dbReference type="Proteomes" id="UP000474296">
    <property type="component" value="Unassembled WGS sequence"/>
</dbReference>
<sequence>MLSNQKQLFSISDDVIYLNGAYMSPQLKSVEEIGISSLKQKGDPAAILPKHFFEQRAILKQCFAELINTSALNIAIIPSVSYGIANAANNVLLQKGDEILLVDEQFPSNVYAWNHVAEKNNAHTKIVLHPSGTTNRAKKWNELILNAISNKTAVVAMPHAHWADGTLFDLKAIREKTNLVGAKLIIDGTQSVGALPFDVNELQPDALICGGYKWLMGPYSLGVAYYNESFFEGTPIEHNWMNRYESENFAKLVDYQDQYKPGAERFSVGESSNFVLTPMLTRAIEQLLEWKPESIQEYCHEISKNAISKLRDLGCFIEDDDFRTKHLFGIYLADHMNMSMIKKKMAENNIIVSFRGNAIRISPHLYNTKEDFETLVRCFE</sequence>
<dbReference type="InterPro" id="IPR015424">
    <property type="entry name" value="PyrdxlP-dep_Trfase"/>
</dbReference>
<dbReference type="Pfam" id="PF00266">
    <property type="entry name" value="Aminotran_5"/>
    <property type="match status" value="1"/>
</dbReference>
<protein>
    <submittedName>
        <fullName evidence="3">Aminotransferase class V-fold PLP-dependent enzyme</fullName>
    </submittedName>
</protein>
<keyword evidence="4" id="KW-1185">Reference proteome</keyword>